<keyword evidence="3" id="KW-1185">Reference proteome</keyword>
<dbReference type="EMBL" id="CP151767">
    <property type="protein sequence ID" value="WZU66403.2"/>
    <property type="molecule type" value="Genomic_DNA"/>
</dbReference>
<feature type="region of interest" description="Disordered" evidence="1">
    <location>
        <begin position="242"/>
        <end position="263"/>
    </location>
</feature>
<feature type="compositionally biased region" description="Polar residues" evidence="1">
    <location>
        <begin position="242"/>
        <end position="253"/>
    </location>
</feature>
<reference evidence="3" key="1">
    <citation type="submission" date="2024-04" db="EMBL/GenBank/DDBJ databases">
        <title>Phylogenomic analyses of a clade within the roseobacter group suggest taxonomic reassignments of species of the genera Aestuariivita, Citreicella, Loktanella, Nautella, Pelagibaca, Ruegeria, Thalassobius, Thiobacimonas and Tropicibacter, and the proposal o.</title>
        <authorList>
            <person name="Jeon C.O."/>
        </authorList>
    </citation>
    <scope>NUCLEOTIDE SEQUENCE [LARGE SCALE GENOMIC DNA]</scope>
    <source>
        <strain evidence="3">SS1-5</strain>
    </source>
</reference>
<gene>
    <name evidence="2" type="ORF">AABB31_15255</name>
</gene>
<dbReference type="KEGG" id="yrh:AABB31_15255"/>
<feature type="region of interest" description="Disordered" evidence="1">
    <location>
        <begin position="1"/>
        <end position="90"/>
    </location>
</feature>
<name>A0AAN0M883_9RHOB</name>
<evidence type="ECO:0000313" key="3">
    <source>
        <dbReference type="Proteomes" id="UP001470809"/>
    </source>
</evidence>
<evidence type="ECO:0000313" key="2">
    <source>
        <dbReference type="EMBL" id="WZU66403.2"/>
    </source>
</evidence>
<reference evidence="2 3" key="2">
    <citation type="submission" date="2024-08" db="EMBL/GenBank/DDBJ databases">
        <title>Phylogenomic analyses of a clade within the roseobacter group suggest taxonomic reassignments of species of the genera Aestuariivita, Citreicella, Loktanella, Nautella, Pelagibaca, Ruegeria, Thalassobius, Thiobacimonas and Tropicibacter, and the proposal o.</title>
        <authorList>
            <person name="Jeon C.O."/>
        </authorList>
    </citation>
    <scope>NUCLEOTIDE SEQUENCE [LARGE SCALE GENOMIC DNA]</scope>
    <source>
        <strain evidence="2 3">SS1-5</strain>
    </source>
</reference>
<dbReference type="RefSeq" id="WP_373635450.1">
    <property type="nucleotide sequence ID" value="NZ_CP151767.2"/>
</dbReference>
<protein>
    <submittedName>
        <fullName evidence="2">Uncharacterized protein</fullName>
    </submittedName>
</protein>
<organism evidence="2 3">
    <name type="scientific">Yoonia rhodophyticola</name>
    <dbReference type="NCBI Taxonomy" id="3137370"/>
    <lineage>
        <taxon>Bacteria</taxon>
        <taxon>Pseudomonadati</taxon>
        <taxon>Pseudomonadota</taxon>
        <taxon>Alphaproteobacteria</taxon>
        <taxon>Rhodobacterales</taxon>
        <taxon>Paracoccaceae</taxon>
        <taxon>Yoonia</taxon>
    </lineage>
</organism>
<feature type="region of interest" description="Disordered" evidence="1">
    <location>
        <begin position="621"/>
        <end position="644"/>
    </location>
</feature>
<sequence>MLDGINKGPGAGQSVVTGGARPLSRRGAVVRDQAARKRRETAQAGRRDGADETTQGTRKVQSRSGSQDSANLGDRGNDARQQMQDFGEQPDGDQALAEALFGKQIEELTLEEQLLFDDILSQTLRKGGPRPRIISVPTASRAEIRKGTAPRNALPPGVDAAYVPGKNVIMVRQGLSPARQGAAIREEMGEWLGAQVSQRGLELAPGDVGARVAKVVRGGKLTQADFTPRKNDKAKVRLGGQTVTANARSSAQPDNEDAGTPLSADDRAKLLGLNLKDDPSDEKERLETGLNVLRPIVLPGNDTTDLPENLLTADLQNMDLSEGSDQFMEVDFNTPDEVRVEFQNEDGSWETAGVKPAGDPSGRTMIKLPEDGTTKIRVRNMTKGGKEVKLVPQALVPNEEGIVTRTYATDDNGGTVTIRVGDDRAALEETAEPFPESPDARVGEGLENLLKDKAEAVSEGREILGDSPIAWEDLESKLEAAGITLDGDIAGGANFHLVLQFLSGNKTLSASQFGALKEQGVIRIENGTFSIDLSKATPEQADRIVDNVFRIKEGQTLNDDVNALPEYDGQLLEYNLNKDLGLIDPKTMETIDEVYGDGDGVMNSVELKAALADGYVAFGPRQLERRTPPPPPAAPSGPVDDETVPGNAQYYDAGVASTATEDIPVEHRKLAVIETSRGTRSGTTGITEIQYQRKDGKWVTASRDTDQDGGFGPFQAPVIFDGRDGRPNIRAVYGKPGEEGTVYVEYRPVQNGDKLEYDMYSRTDSNFGRNVNDNIASVGVIKDGEYIEEEIEDGGQTSVGLIELLGTITDPAGTIDAFARTRVTVDALDPPSLYTGQEGTLINGDVIFSADANDTENFLNETNDIKHTRYEVQYKDENGDWKIGWARQGAEYSGTGDGVALTDGAGFIPHVNGEPPTVRLVVIRDENARSGAFFYEGKEFSLQDGQEGNDEYVVSVDSGLDPAGTDVWAPFNTSIKINSTYVEEVPGPVTDTPESPQTVDAGAIFEAAGVADTDTLSADALVKGLDTLGVSFDAGDGSYSASDAAQALEAINGGPLTLENLQGLMGDGRLSVSGGQWRLDPSKLNHTNRRAILADVLDSGMSGGEKFDTLKRLGIVETMDDLVLIDRKLGNGDGVLTGDEVRAIPLDIRITTDPTNGGVFEIYRTGLAQLPDPAPTATRLFAAAGLGPDDRISAGVLGDSLEKLGRTYAAPGEVTLDGAEALEVLEALNGGPMTRDQLQDHLDSGLLKIEGGSWHVDLSGLSNDQVFEMVGYILDNAPDGGADLLDEMGFSTAEQQDLDYAFGNNDGTLSSEELTAAREALGDDFLSASDSDSSSLLSSDFDDLSSIVDEVEKIEVDNFKDPAKLKKLMEHFGVNSIKGLRRALVIKGLEIGGGWPLARWRRPSLLSPSRRISRTTPTAPTQHPVEKITHQHPMAALLTLS</sequence>
<dbReference type="Proteomes" id="UP001470809">
    <property type="component" value="Chromosome"/>
</dbReference>
<accession>A0AAN0M883</accession>
<feature type="compositionally biased region" description="Polar residues" evidence="1">
    <location>
        <begin position="52"/>
        <end position="70"/>
    </location>
</feature>
<dbReference type="AlphaFoldDB" id="A0AAN0M883"/>
<evidence type="ECO:0000256" key="1">
    <source>
        <dbReference type="SAM" id="MobiDB-lite"/>
    </source>
</evidence>
<proteinExistence type="predicted"/>